<feature type="region of interest" description="Disordered" evidence="1">
    <location>
        <begin position="1"/>
        <end position="48"/>
    </location>
</feature>
<keyword evidence="3" id="KW-1185">Reference proteome</keyword>
<dbReference type="Proteomes" id="UP001180020">
    <property type="component" value="Unassembled WGS sequence"/>
</dbReference>
<accession>A0AAV9FI56</accession>
<proteinExistence type="predicted"/>
<protein>
    <submittedName>
        <fullName evidence="2">Uncharacterized protein</fullName>
    </submittedName>
</protein>
<reference evidence="2" key="2">
    <citation type="submission" date="2023-06" db="EMBL/GenBank/DDBJ databases">
        <authorList>
            <person name="Ma L."/>
            <person name="Liu K.-W."/>
            <person name="Li Z."/>
            <person name="Hsiao Y.-Y."/>
            <person name="Qi Y."/>
            <person name="Fu T."/>
            <person name="Tang G."/>
            <person name="Zhang D."/>
            <person name="Sun W.-H."/>
            <person name="Liu D.-K."/>
            <person name="Li Y."/>
            <person name="Chen G.-Z."/>
            <person name="Liu X.-D."/>
            <person name="Liao X.-Y."/>
            <person name="Jiang Y.-T."/>
            <person name="Yu X."/>
            <person name="Hao Y."/>
            <person name="Huang J."/>
            <person name="Zhao X.-W."/>
            <person name="Ke S."/>
            <person name="Chen Y.-Y."/>
            <person name="Wu W.-L."/>
            <person name="Hsu J.-L."/>
            <person name="Lin Y.-F."/>
            <person name="Huang M.-D."/>
            <person name="Li C.-Y."/>
            <person name="Huang L."/>
            <person name="Wang Z.-W."/>
            <person name="Zhao X."/>
            <person name="Zhong W.-Y."/>
            <person name="Peng D.-H."/>
            <person name="Ahmad S."/>
            <person name="Lan S."/>
            <person name="Zhang J.-S."/>
            <person name="Tsai W.-C."/>
            <person name="Van De Peer Y."/>
            <person name="Liu Z.-J."/>
        </authorList>
    </citation>
    <scope>NUCLEOTIDE SEQUENCE</scope>
    <source>
        <strain evidence="2">CP</strain>
        <tissue evidence="2">Leaves</tissue>
    </source>
</reference>
<comment type="caution">
    <text evidence="2">The sequence shown here is derived from an EMBL/GenBank/DDBJ whole genome shotgun (WGS) entry which is preliminary data.</text>
</comment>
<reference evidence="2" key="1">
    <citation type="journal article" date="2023" name="Nat. Commun.">
        <title>Diploid and tetraploid genomes of Acorus and the evolution of monocots.</title>
        <authorList>
            <person name="Ma L."/>
            <person name="Liu K.W."/>
            <person name="Li Z."/>
            <person name="Hsiao Y.Y."/>
            <person name="Qi Y."/>
            <person name="Fu T."/>
            <person name="Tang G.D."/>
            <person name="Zhang D."/>
            <person name="Sun W.H."/>
            <person name="Liu D.K."/>
            <person name="Li Y."/>
            <person name="Chen G.Z."/>
            <person name="Liu X.D."/>
            <person name="Liao X.Y."/>
            <person name="Jiang Y.T."/>
            <person name="Yu X."/>
            <person name="Hao Y."/>
            <person name="Huang J."/>
            <person name="Zhao X.W."/>
            <person name="Ke S."/>
            <person name="Chen Y.Y."/>
            <person name="Wu W.L."/>
            <person name="Hsu J.L."/>
            <person name="Lin Y.F."/>
            <person name="Huang M.D."/>
            <person name="Li C.Y."/>
            <person name="Huang L."/>
            <person name="Wang Z.W."/>
            <person name="Zhao X."/>
            <person name="Zhong W.Y."/>
            <person name="Peng D.H."/>
            <person name="Ahmad S."/>
            <person name="Lan S."/>
            <person name="Zhang J.S."/>
            <person name="Tsai W.C."/>
            <person name="Van de Peer Y."/>
            <person name="Liu Z.J."/>
        </authorList>
    </citation>
    <scope>NUCLEOTIDE SEQUENCE</scope>
    <source>
        <strain evidence="2">CP</strain>
    </source>
</reference>
<name>A0AAV9FI56_ACOCL</name>
<organism evidence="2 3">
    <name type="scientific">Acorus calamus</name>
    <name type="common">Sweet flag</name>
    <dbReference type="NCBI Taxonomy" id="4465"/>
    <lineage>
        <taxon>Eukaryota</taxon>
        <taxon>Viridiplantae</taxon>
        <taxon>Streptophyta</taxon>
        <taxon>Embryophyta</taxon>
        <taxon>Tracheophyta</taxon>
        <taxon>Spermatophyta</taxon>
        <taxon>Magnoliopsida</taxon>
        <taxon>Liliopsida</taxon>
        <taxon>Acoraceae</taxon>
        <taxon>Acorus</taxon>
    </lineage>
</organism>
<evidence type="ECO:0000313" key="3">
    <source>
        <dbReference type="Proteomes" id="UP001180020"/>
    </source>
</evidence>
<evidence type="ECO:0000256" key="1">
    <source>
        <dbReference type="SAM" id="MobiDB-lite"/>
    </source>
</evidence>
<evidence type="ECO:0000313" key="2">
    <source>
        <dbReference type="EMBL" id="KAK1325678.1"/>
    </source>
</evidence>
<dbReference type="EMBL" id="JAUJYO010000001">
    <property type="protein sequence ID" value="KAK1325678.1"/>
    <property type="molecule type" value="Genomic_DNA"/>
</dbReference>
<dbReference type="AlphaFoldDB" id="A0AAV9FI56"/>
<gene>
    <name evidence="2" type="ORF">QJS10_CPA01g01677</name>
</gene>
<sequence length="180" mass="19594">MPSGVGTLAGTSGDHHSPPLPEGVATSGILKEGEARRNPPNRVAPGSPPGEITALYTCGNPSVLVCRGSSVVRIEDLYTEEDRRRRPHTGVGELFQRSDVAGAPLLQMIHGGPNAEGRHIIRSEDRTVEEPLRDNPRHGKVPKTRVFGRFFQEVHASILKTQNCERGSMPEKRGVMRNPP</sequence>